<dbReference type="GO" id="GO:0015833">
    <property type="term" value="P:peptide transport"/>
    <property type="evidence" value="ECO:0007669"/>
    <property type="project" value="TreeGrafter"/>
</dbReference>
<comment type="subcellular location">
    <subcellularLocation>
        <location evidence="1">Periplasm</location>
    </subcellularLocation>
</comment>
<comment type="similarity">
    <text evidence="2">Belongs to the bacterial solute-binding protein 5 family.</text>
</comment>
<proteinExistence type="inferred from homology"/>
<dbReference type="PROSITE" id="PS51318">
    <property type="entry name" value="TAT"/>
    <property type="match status" value="1"/>
</dbReference>
<dbReference type="Gene3D" id="3.40.190.10">
    <property type="entry name" value="Periplasmic binding protein-like II"/>
    <property type="match status" value="1"/>
</dbReference>
<keyword evidence="3" id="KW-0813">Transport</keyword>
<dbReference type="SUPFAM" id="SSF53850">
    <property type="entry name" value="Periplasmic binding protein-like II"/>
    <property type="match status" value="1"/>
</dbReference>
<evidence type="ECO:0000313" key="8">
    <source>
        <dbReference type="Proteomes" id="UP000633219"/>
    </source>
</evidence>
<dbReference type="AlphaFoldDB" id="A0A936YTA8"/>
<evidence type="ECO:0000256" key="1">
    <source>
        <dbReference type="ARBA" id="ARBA00004418"/>
    </source>
</evidence>
<evidence type="ECO:0000256" key="5">
    <source>
        <dbReference type="SAM" id="SignalP"/>
    </source>
</evidence>
<dbReference type="NCBIfam" id="TIGR01409">
    <property type="entry name" value="TAT_signal_seq"/>
    <property type="match status" value="1"/>
</dbReference>
<dbReference type="CDD" id="cd08503">
    <property type="entry name" value="PBP2_NikA_DppA_OppA_like_17"/>
    <property type="match status" value="1"/>
</dbReference>
<reference evidence="7" key="1">
    <citation type="submission" date="2021-01" db="EMBL/GenBank/DDBJ databases">
        <title>Rhizobium sp. strain KVB221 16S ribosomal RNA gene Genome sequencing and assembly.</title>
        <authorList>
            <person name="Kang M."/>
        </authorList>
    </citation>
    <scope>NUCLEOTIDE SEQUENCE</scope>
    <source>
        <strain evidence="7">KVB221</strain>
    </source>
</reference>
<evidence type="ECO:0000256" key="2">
    <source>
        <dbReference type="ARBA" id="ARBA00005695"/>
    </source>
</evidence>
<dbReference type="EMBL" id="JAEQNC010000025">
    <property type="protein sequence ID" value="MBL0375453.1"/>
    <property type="molecule type" value="Genomic_DNA"/>
</dbReference>
<keyword evidence="4 5" id="KW-0732">Signal</keyword>
<feature type="domain" description="Solute-binding protein family 5" evidence="6">
    <location>
        <begin position="88"/>
        <end position="437"/>
    </location>
</feature>
<organism evidence="7 8">
    <name type="scientific">Rhizobium setariae</name>
    <dbReference type="NCBI Taxonomy" id="2801340"/>
    <lineage>
        <taxon>Bacteria</taxon>
        <taxon>Pseudomonadati</taxon>
        <taxon>Pseudomonadota</taxon>
        <taxon>Alphaproteobacteria</taxon>
        <taxon>Hyphomicrobiales</taxon>
        <taxon>Rhizobiaceae</taxon>
        <taxon>Rhizobium/Agrobacterium group</taxon>
        <taxon>Rhizobium</taxon>
    </lineage>
</organism>
<dbReference type="InterPro" id="IPR019546">
    <property type="entry name" value="TAT_signal_bac_arc"/>
</dbReference>
<comment type="caution">
    <text evidence="7">The sequence shown here is derived from an EMBL/GenBank/DDBJ whole genome shotgun (WGS) entry which is preliminary data.</text>
</comment>
<dbReference type="InterPro" id="IPR030678">
    <property type="entry name" value="Peptide/Ni-bd"/>
</dbReference>
<dbReference type="InterPro" id="IPR039424">
    <property type="entry name" value="SBP_5"/>
</dbReference>
<dbReference type="Gene3D" id="3.10.105.10">
    <property type="entry name" value="Dipeptide-binding Protein, Domain 3"/>
    <property type="match status" value="1"/>
</dbReference>
<dbReference type="GO" id="GO:0043190">
    <property type="term" value="C:ATP-binding cassette (ABC) transporter complex"/>
    <property type="evidence" value="ECO:0007669"/>
    <property type="project" value="InterPro"/>
</dbReference>
<accession>A0A936YTA8</accession>
<evidence type="ECO:0000256" key="3">
    <source>
        <dbReference type="ARBA" id="ARBA00022448"/>
    </source>
</evidence>
<dbReference type="InterPro" id="IPR006311">
    <property type="entry name" value="TAT_signal"/>
</dbReference>
<dbReference type="GO" id="GO:1904680">
    <property type="term" value="F:peptide transmembrane transporter activity"/>
    <property type="evidence" value="ECO:0007669"/>
    <property type="project" value="TreeGrafter"/>
</dbReference>
<gene>
    <name evidence="7" type="ORF">JJB09_25940</name>
</gene>
<evidence type="ECO:0000259" key="6">
    <source>
        <dbReference type="Pfam" id="PF00496"/>
    </source>
</evidence>
<dbReference type="PANTHER" id="PTHR30290:SF10">
    <property type="entry name" value="PERIPLASMIC OLIGOPEPTIDE-BINDING PROTEIN-RELATED"/>
    <property type="match status" value="1"/>
</dbReference>
<name>A0A936YTA8_9HYPH</name>
<protein>
    <submittedName>
        <fullName evidence="7">ABC transporter substrate-binding protein</fullName>
    </submittedName>
</protein>
<evidence type="ECO:0000256" key="4">
    <source>
        <dbReference type="ARBA" id="ARBA00022729"/>
    </source>
</evidence>
<dbReference type="Proteomes" id="UP000633219">
    <property type="component" value="Unassembled WGS sequence"/>
</dbReference>
<sequence>MTLWNSQSRRNFLKTASGITLSAAMAPYMIGSASAQETPQKGGTLKIGMRGGSTTDSLNPTTYSNAVPLLVGYSVMNGLIEIDEKGVPRPELFESWEIGDKAMEWVFNVRKGIVFHNGKTMTADDIIYSLSLHVGEDSKSAAATGLKHVKEITKLNENQIKITLTAADVDLHYALSDYHILVVPAGFTDWANPIGTGAFTVESFDPGVRCVLRNVGNYWKEGRGNVERVEITVVNDIVQRMNALISGQVDVINDVDKRTVSLLSAAPSLELVQAPGGWHTIMAMQTDVAPFNNPDFRLALKYACNREQILGALFNGFGRIGNDQPIPVSDPFYNTELVQRPYDLDKAKFHLKKAGLADTNIVLSASDAAYVGAVDMGVIFQDSASKAGINITAKKEPHDGFWSNVWLKAPFCTSYWAGRASATDMLASAYYSGASWNETHWKNDAFDKLLSDAKAEVDEAKRKTLIWEMQAMLSDQGGALIPVFSDWVDAHNIKVKGHTPHTQFDLNNGRLCEKVWLDA</sequence>
<dbReference type="PIRSF" id="PIRSF002741">
    <property type="entry name" value="MppA"/>
    <property type="match status" value="1"/>
</dbReference>
<dbReference type="PANTHER" id="PTHR30290">
    <property type="entry name" value="PERIPLASMIC BINDING COMPONENT OF ABC TRANSPORTER"/>
    <property type="match status" value="1"/>
</dbReference>
<dbReference type="GO" id="GO:0030288">
    <property type="term" value="C:outer membrane-bounded periplasmic space"/>
    <property type="evidence" value="ECO:0007669"/>
    <property type="project" value="UniProtKB-ARBA"/>
</dbReference>
<keyword evidence="8" id="KW-1185">Reference proteome</keyword>
<feature type="chain" id="PRO_5037873992" evidence="5">
    <location>
        <begin position="36"/>
        <end position="519"/>
    </location>
</feature>
<dbReference type="InterPro" id="IPR000914">
    <property type="entry name" value="SBP_5_dom"/>
</dbReference>
<feature type="signal peptide" evidence="5">
    <location>
        <begin position="1"/>
        <end position="35"/>
    </location>
</feature>
<dbReference type="Pfam" id="PF00496">
    <property type="entry name" value="SBP_bac_5"/>
    <property type="match status" value="1"/>
</dbReference>
<evidence type="ECO:0000313" key="7">
    <source>
        <dbReference type="EMBL" id="MBL0375453.1"/>
    </source>
</evidence>